<dbReference type="GO" id="GO:0008270">
    <property type="term" value="F:zinc ion binding"/>
    <property type="evidence" value="ECO:0007669"/>
    <property type="project" value="UniProtKB-KW"/>
</dbReference>
<dbReference type="PANTHER" id="PTHR24379">
    <property type="entry name" value="KRAB AND ZINC FINGER DOMAIN-CONTAINING"/>
    <property type="match status" value="1"/>
</dbReference>
<dbReference type="SUPFAM" id="SSF57667">
    <property type="entry name" value="beta-beta-alpha zinc fingers"/>
    <property type="match status" value="6"/>
</dbReference>
<protein>
    <submittedName>
        <fullName evidence="7">Zinc finger protein 26</fullName>
    </submittedName>
</protein>
<evidence type="ECO:0000313" key="7">
    <source>
        <dbReference type="EMBL" id="CAG6727347.1"/>
    </source>
</evidence>
<evidence type="ECO:0000256" key="4">
    <source>
        <dbReference type="ARBA" id="ARBA00022833"/>
    </source>
</evidence>
<keyword evidence="1" id="KW-0479">Metal-binding</keyword>
<dbReference type="Gene3D" id="3.30.160.60">
    <property type="entry name" value="Classic Zinc Finger"/>
    <property type="match status" value="7"/>
</dbReference>
<name>A0A8D9DR58_9HEMI</name>
<dbReference type="FunFam" id="3.30.160.60:FF:000065">
    <property type="entry name" value="B-cell CLL/lymphoma 6, member B"/>
    <property type="match status" value="1"/>
</dbReference>
<dbReference type="GO" id="GO:0005634">
    <property type="term" value="C:nucleus"/>
    <property type="evidence" value="ECO:0007669"/>
    <property type="project" value="UniProtKB-ARBA"/>
</dbReference>
<keyword evidence="2" id="KW-0677">Repeat</keyword>
<feature type="domain" description="C2H2-type" evidence="6">
    <location>
        <begin position="70"/>
        <end position="97"/>
    </location>
</feature>
<dbReference type="EMBL" id="HBUF01373766">
    <property type="protein sequence ID" value="CAG6727347.1"/>
    <property type="molecule type" value="Transcribed_RNA"/>
</dbReference>
<dbReference type="PROSITE" id="PS50157">
    <property type="entry name" value="ZINC_FINGER_C2H2_2"/>
    <property type="match status" value="9"/>
</dbReference>
<dbReference type="Pfam" id="PF12874">
    <property type="entry name" value="zf-met"/>
    <property type="match status" value="1"/>
</dbReference>
<feature type="domain" description="C2H2-type" evidence="6">
    <location>
        <begin position="241"/>
        <end position="268"/>
    </location>
</feature>
<feature type="domain" description="C2H2-type" evidence="6">
    <location>
        <begin position="179"/>
        <end position="201"/>
    </location>
</feature>
<feature type="domain" description="C2H2-type" evidence="6">
    <location>
        <begin position="124"/>
        <end position="151"/>
    </location>
</feature>
<dbReference type="SMART" id="SM00355">
    <property type="entry name" value="ZnF_C2H2"/>
    <property type="match status" value="13"/>
</dbReference>
<organism evidence="7">
    <name type="scientific">Cacopsylla melanoneura</name>
    <dbReference type="NCBI Taxonomy" id="428564"/>
    <lineage>
        <taxon>Eukaryota</taxon>
        <taxon>Metazoa</taxon>
        <taxon>Ecdysozoa</taxon>
        <taxon>Arthropoda</taxon>
        <taxon>Hexapoda</taxon>
        <taxon>Insecta</taxon>
        <taxon>Pterygota</taxon>
        <taxon>Neoptera</taxon>
        <taxon>Paraneoptera</taxon>
        <taxon>Hemiptera</taxon>
        <taxon>Sternorrhyncha</taxon>
        <taxon>Psylloidea</taxon>
        <taxon>Psyllidae</taxon>
        <taxon>Psyllinae</taxon>
        <taxon>Cacopsylla</taxon>
    </lineage>
</organism>
<dbReference type="AlphaFoldDB" id="A0A8D9DR58"/>
<dbReference type="PANTHER" id="PTHR24379:SF121">
    <property type="entry name" value="C2H2-TYPE DOMAIN-CONTAINING PROTEIN"/>
    <property type="match status" value="1"/>
</dbReference>
<keyword evidence="3 5" id="KW-0863">Zinc-finger</keyword>
<sequence length="474" mass="56673">MKNIILKMENKNKVQVKLETKEFINNADDNSEYQFLSEAIQRKNKDQAVSNEKQPRKPKNSKKVNKLTYFQCNRCNNMCLTKKDMIKHLKIHDKEIYKCTKCDRAFTSKNSLSYHMKSHAGIKYECDICKRQFNDKSNMKKHRNIHLNIKPYKCEKCPKAFSDPTGFKKHMEQHAGVRFKCKICSETYPSRQGLKTHIERHLEITAITKKLFTCDECTDCCFMHLSQLEEHQNKHHRDKHYECYFCQKVFYSRNSIYLHLNIHLRKFECAVCMKIYTNKRNLEDHINGKHMKTNLLHCDLCEFSSYSKEAIKKHKRNHPGMEYHCKHCTEKLTDVELFRTHLSNHLVKPLQCNDHKWKLYVAEFKQLYCFECNSCNKRFNHLNYLKRHIKRIHSDRVQCELCGTSFINPSNLKHHIKSFHFGITYQCVKCYSSYKSKLALRNHVVLGRCHKKKALSKLKKFTKDDIKEENDDEY</sequence>
<evidence type="ECO:0000256" key="1">
    <source>
        <dbReference type="ARBA" id="ARBA00022723"/>
    </source>
</evidence>
<evidence type="ECO:0000259" key="6">
    <source>
        <dbReference type="PROSITE" id="PS50157"/>
    </source>
</evidence>
<dbReference type="FunFam" id="3.30.160.60:FF:000446">
    <property type="entry name" value="Zinc finger protein"/>
    <property type="match status" value="1"/>
</dbReference>
<evidence type="ECO:0000256" key="3">
    <source>
        <dbReference type="ARBA" id="ARBA00022771"/>
    </source>
</evidence>
<evidence type="ECO:0000256" key="2">
    <source>
        <dbReference type="ARBA" id="ARBA00022737"/>
    </source>
</evidence>
<dbReference type="PROSITE" id="PS00028">
    <property type="entry name" value="ZINC_FINGER_C2H2_1"/>
    <property type="match status" value="9"/>
</dbReference>
<feature type="domain" description="C2H2-type" evidence="6">
    <location>
        <begin position="152"/>
        <end position="179"/>
    </location>
</feature>
<evidence type="ECO:0000256" key="5">
    <source>
        <dbReference type="PROSITE-ProRule" id="PRU00042"/>
    </source>
</evidence>
<keyword evidence="4" id="KW-0862">Zinc</keyword>
<dbReference type="InterPro" id="IPR013087">
    <property type="entry name" value="Znf_C2H2_type"/>
</dbReference>
<feature type="domain" description="C2H2-type" evidence="6">
    <location>
        <begin position="267"/>
        <end position="295"/>
    </location>
</feature>
<feature type="domain" description="C2H2-type" evidence="6">
    <location>
        <begin position="370"/>
        <end position="398"/>
    </location>
</feature>
<feature type="domain" description="C2H2-type" evidence="6">
    <location>
        <begin position="397"/>
        <end position="422"/>
    </location>
</feature>
<reference evidence="7" key="1">
    <citation type="submission" date="2021-05" db="EMBL/GenBank/DDBJ databases">
        <authorList>
            <person name="Alioto T."/>
            <person name="Alioto T."/>
            <person name="Gomez Garrido J."/>
        </authorList>
    </citation>
    <scope>NUCLEOTIDE SEQUENCE</scope>
</reference>
<dbReference type="Pfam" id="PF00096">
    <property type="entry name" value="zf-C2H2"/>
    <property type="match status" value="4"/>
</dbReference>
<proteinExistence type="predicted"/>
<dbReference type="InterPro" id="IPR036236">
    <property type="entry name" value="Znf_C2H2_sf"/>
</dbReference>
<accession>A0A8D9DR58</accession>
<dbReference type="Pfam" id="PF13894">
    <property type="entry name" value="zf-C2H2_4"/>
    <property type="match status" value="2"/>
</dbReference>
<feature type="domain" description="C2H2-type" evidence="6">
    <location>
        <begin position="97"/>
        <end position="124"/>
    </location>
</feature>